<keyword evidence="11" id="KW-1185">Reference proteome</keyword>
<dbReference type="GO" id="GO:0004252">
    <property type="term" value="F:serine-type endopeptidase activity"/>
    <property type="evidence" value="ECO:0007669"/>
    <property type="project" value="UniProtKB-UniRule"/>
</dbReference>
<evidence type="ECO:0000256" key="5">
    <source>
        <dbReference type="PROSITE-ProRule" id="PRU01240"/>
    </source>
</evidence>
<dbReference type="InterPro" id="IPR034193">
    <property type="entry name" value="PCSK9_ProteinaseK-like"/>
</dbReference>
<evidence type="ECO:0000259" key="8">
    <source>
        <dbReference type="Pfam" id="PF00082"/>
    </source>
</evidence>
<sequence>MIKFLFLVTLLLATVVAFPSYGGSDDNTVAPLLSYPNAEYIPGEYIVVFKGVVTDERISCHHNDVNSLLYEERRVLKRGFMDELISGIRHTYDFEGFRGYSGRFSESVLAKIRQSDDVAFVEPNQRIYPRIVQPDSPWGLARISHRERLVGSTIATYQYDASAGKGVTAYVVDTGVNINHTDFGGRARWGANFSPGQPDQDLGGHGTHVAGTIAGTKYGVAKNAQIVAVKVLGPQGGSNADVIKGVEWVVADHKRAVEDARRAGRVYPGSVINMSLGGGKSTALDGAVENAVTAGVVVVVAAGNENADACNGSPSGADKVITVGASTIEDTRAWFSNWGRCVELFAPGRDITSAWIGSNTATNKISGTSMASPHVAGLAAYYLGLSPKTPLTPQQVLTKILNTATRNALCEVANSPNLLAYNGFV</sequence>
<dbReference type="Proteomes" id="UP000789739">
    <property type="component" value="Unassembled WGS sequence"/>
</dbReference>
<dbReference type="EMBL" id="CAJVPI010001590">
    <property type="protein sequence ID" value="CAG8619813.1"/>
    <property type="molecule type" value="Genomic_DNA"/>
</dbReference>
<dbReference type="CDD" id="cd04077">
    <property type="entry name" value="Peptidases_S8_PCSK9_ProteinaseK_like"/>
    <property type="match status" value="1"/>
</dbReference>
<dbReference type="OrthoDB" id="206201at2759"/>
<accession>A0A9N9GP61</accession>
<feature type="active site" description="Charge relay system" evidence="5">
    <location>
        <position position="173"/>
    </location>
</feature>
<dbReference type="InterPro" id="IPR037045">
    <property type="entry name" value="S8pro/Inhibitor_I9_sf"/>
</dbReference>
<feature type="domain" description="Peptidase S8/S53" evidence="8">
    <location>
        <begin position="164"/>
        <end position="407"/>
    </location>
</feature>
<gene>
    <name evidence="10" type="ORF">PBRASI_LOCUS8640</name>
</gene>
<evidence type="ECO:0000313" key="11">
    <source>
        <dbReference type="Proteomes" id="UP000789739"/>
    </source>
</evidence>
<evidence type="ECO:0000256" key="4">
    <source>
        <dbReference type="ARBA" id="ARBA00022825"/>
    </source>
</evidence>
<dbReference type="PROSITE" id="PS00138">
    <property type="entry name" value="SUBTILASE_SER"/>
    <property type="match status" value="1"/>
</dbReference>
<dbReference type="GO" id="GO:0006508">
    <property type="term" value="P:proteolysis"/>
    <property type="evidence" value="ECO:0007669"/>
    <property type="project" value="UniProtKB-KW"/>
</dbReference>
<dbReference type="GO" id="GO:0005615">
    <property type="term" value="C:extracellular space"/>
    <property type="evidence" value="ECO:0007669"/>
    <property type="project" value="TreeGrafter"/>
</dbReference>
<protein>
    <submittedName>
        <fullName evidence="10">10686_t:CDS:1</fullName>
    </submittedName>
</protein>
<dbReference type="PRINTS" id="PR00723">
    <property type="entry name" value="SUBTILISIN"/>
</dbReference>
<evidence type="ECO:0000256" key="1">
    <source>
        <dbReference type="ARBA" id="ARBA00011073"/>
    </source>
</evidence>
<dbReference type="PROSITE" id="PS00136">
    <property type="entry name" value="SUBTILASE_ASP"/>
    <property type="match status" value="1"/>
</dbReference>
<evidence type="ECO:0000256" key="3">
    <source>
        <dbReference type="ARBA" id="ARBA00022801"/>
    </source>
</evidence>
<dbReference type="AlphaFoldDB" id="A0A9N9GP61"/>
<name>A0A9N9GP61_9GLOM</name>
<dbReference type="Pfam" id="PF00082">
    <property type="entry name" value="Peptidase_S8"/>
    <property type="match status" value="1"/>
</dbReference>
<dbReference type="InterPro" id="IPR022398">
    <property type="entry name" value="Peptidase_S8_His-AS"/>
</dbReference>
<organism evidence="10 11">
    <name type="scientific">Paraglomus brasilianum</name>
    <dbReference type="NCBI Taxonomy" id="144538"/>
    <lineage>
        <taxon>Eukaryota</taxon>
        <taxon>Fungi</taxon>
        <taxon>Fungi incertae sedis</taxon>
        <taxon>Mucoromycota</taxon>
        <taxon>Glomeromycotina</taxon>
        <taxon>Glomeromycetes</taxon>
        <taxon>Paraglomerales</taxon>
        <taxon>Paraglomeraceae</taxon>
        <taxon>Paraglomus</taxon>
    </lineage>
</organism>
<dbReference type="InterPro" id="IPR023827">
    <property type="entry name" value="Peptidase_S8_Asp-AS"/>
</dbReference>
<feature type="active site" description="Charge relay system" evidence="5">
    <location>
        <position position="369"/>
    </location>
</feature>
<dbReference type="InterPro" id="IPR050131">
    <property type="entry name" value="Peptidase_S8_subtilisin-like"/>
</dbReference>
<keyword evidence="2 5" id="KW-0645">Protease</keyword>
<comment type="caution">
    <text evidence="10">The sequence shown here is derived from an EMBL/GenBank/DDBJ whole genome shotgun (WGS) entry which is preliminary data.</text>
</comment>
<proteinExistence type="inferred from homology"/>
<dbReference type="SUPFAM" id="SSF54897">
    <property type="entry name" value="Protease propeptides/inhibitors"/>
    <property type="match status" value="1"/>
</dbReference>
<dbReference type="InterPro" id="IPR010259">
    <property type="entry name" value="S8pro/Inhibitor_I9"/>
</dbReference>
<evidence type="ECO:0000256" key="6">
    <source>
        <dbReference type="RuleBase" id="RU003355"/>
    </source>
</evidence>
<feature type="chain" id="PRO_5040357019" evidence="7">
    <location>
        <begin position="18"/>
        <end position="425"/>
    </location>
</feature>
<dbReference type="InterPro" id="IPR015500">
    <property type="entry name" value="Peptidase_S8_subtilisin-rel"/>
</dbReference>
<comment type="similarity">
    <text evidence="1 5 6">Belongs to the peptidase S8 family.</text>
</comment>
<dbReference type="Gene3D" id="3.40.50.200">
    <property type="entry name" value="Peptidase S8/S53 domain"/>
    <property type="match status" value="1"/>
</dbReference>
<dbReference type="PANTHER" id="PTHR43806:SF11">
    <property type="entry name" value="CEREVISIN-RELATED"/>
    <property type="match status" value="1"/>
</dbReference>
<evidence type="ECO:0000256" key="7">
    <source>
        <dbReference type="SAM" id="SignalP"/>
    </source>
</evidence>
<dbReference type="InterPro" id="IPR000209">
    <property type="entry name" value="Peptidase_S8/S53_dom"/>
</dbReference>
<dbReference type="PROSITE" id="PS51892">
    <property type="entry name" value="SUBTILASE"/>
    <property type="match status" value="1"/>
</dbReference>
<evidence type="ECO:0000259" key="9">
    <source>
        <dbReference type="Pfam" id="PF05922"/>
    </source>
</evidence>
<keyword evidence="4 5" id="KW-0720">Serine protease</keyword>
<feature type="active site" description="Charge relay system" evidence="5">
    <location>
        <position position="205"/>
    </location>
</feature>
<dbReference type="Gene3D" id="3.30.70.80">
    <property type="entry name" value="Peptidase S8 propeptide/proteinase inhibitor I9"/>
    <property type="match status" value="1"/>
</dbReference>
<feature type="signal peptide" evidence="7">
    <location>
        <begin position="1"/>
        <end position="17"/>
    </location>
</feature>
<feature type="domain" description="Inhibitor I9" evidence="9">
    <location>
        <begin position="45"/>
        <end position="127"/>
    </location>
</feature>
<keyword evidence="7" id="KW-0732">Signal</keyword>
<evidence type="ECO:0000313" key="10">
    <source>
        <dbReference type="EMBL" id="CAG8619813.1"/>
    </source>
</evidence>
<dbReference type="SUPFAM" id="SSF52743">
    <property type="entry name" value="Subtilisin-like"/>
    <property type="match status" value="1"/>
</dbReference>
<dbReference type="Pfam" id="PF05922">
    <property type="entry name" value="Inhibitor_I9"/>
    <property type="match status" value="1"/>
</dbReference>
<dbReference type="PROSITE" id="PS00137">
    <property type="entry name" value="SUBTILASE_HIS"/>
    <property type="match status" value="1"/>
</dbReference>
<evidence type="ECO:0000256" key="2">
    <source>
        <dbReference type="ARBA" id="ARBA00022670"/>
    </source>
</evidence>
<keyword evidence="3 5" id="KW-0378">Hydrolase</keyword>
<dbReference type="PANTHER" id="PTHR43806">
    <property type="entry name" value="PEPTIDASE S8"/>
    <property type="match status" value="1"/>
</dbReference>
<dbReference type="FunFam" id="3.40.50.200:FF:000007">
    <property type="entry name" value="Subtilisin-like serine protease"/>
    <property type="match status" value="1"/>
</dbReference>
<dbReference type="InterPro" id="IPR023828">
    <property type="entry name" value="Peptidase_S8_Ser-AS"/>
</dbReference>
<reference evidence="10" key="1">
    <citation type="submission" date="2021-06" db="EMBL/GenBank/DDBJ databases">
        <authorList>
            <person name="Kallberg Y."/>
            <person name="Tangrot J."/>
            <person name="Rosling A."/>
        </authorList>
    </citation>
    <scope>NUCLEOTIDE SEQUENCE</scope>
    <source>
        <strain evidence="10">BR232B</strain>
    </source>
</reference>
<dbReference type="InterPro" id="IPR036852">
    <property type="entry name" value="Peptidase_S8/S53_dom_sf"/>
</dbReference>